<feature type="transmembrane region" description="Helical" evidence="1">
    <location>
        <begin position="77"/>
        <end position="101"/>
    </location>
</feature>
<feature type="transmembrane region" description="Helical" evidence="1">
    <location>
        <begin position="270"/>
        <end position="291"/>
    </location>
</feature>
<feature type="transmembrane region" description="Helical" evidence="1">
    <location>
        <begin position="160"/>
        <end position="185"/>
    </location>
</feature>
<evidence type="ECO:0000256" key="1">
    <source>
        <dbReference type="SAM" id="Phobius"/>
    </source>
</evidence>
<reference evidence="2 3" key="1">
    <citation type="journal article" date="2009" name="Stand. Genomic Sci.">
        <title>Complete genome sequence of Stackebrandtia nassauensis type strain (LLR-40K-21).</title>
        <authorList>
            <person name="Munk C."/>
            <person name="Lapidus A."/>
            <person name="Copeland A."/>
            <person name="Jando M."/>
            <person name="Mayilraj S."/>
            <person name="Glavina Del Rio T."/>
            <person name="Nolan M."/>
            <person name="Chen F."/>
            <person name="Lucas S."/>
            <person name="Tice H."/>
            <person name="Cheng J.F."/>
            <person name="Han C."/>
            <person name="Detter J.C."/>
            <person name="Bruce D."/>
            <person name="Goodwin L."/>
            <person name="Chain P."/>
            <person name="Pitluck S."/>
            <person name="Goker M."/>
            <person name="Ovchinikova G."/>
            <person name="Pati A."/>
            <person name="Ivanova N."/>
            <person name="Mavromatis K."/>
            <person name="Chen A."/>
            <person name="Palaniappan K."/>
            <person name="Land M."/>
            <person name="Hauser L."/>
            <person name="Chang Y.J."/>
            <person name="Jeffries C.D."/>
            <person name="Bristow J."/>
            <person name="Eisen J.A."/>
            <person name="Markowitz V."/>
            <person name="Hugenholtz P."/>
            <person name="Kyrpides N.C."/>
            <person name="Klenk H.P."/>
        </authorList>
    </citation>
    <scope>NUCLEOTIDE SEQUENCE [LARGE SCALE GENOMIC DNA]</scope>
    <source>
        <strain evidence="3">DSM 44728 / CIP 108903 / NRRL B-16338 / NBRC 102104 / LLR-40K-21</strain>
    </source>
</reference>
<dbReference type="eggNOG" id="COG2339">
    <property type="taxonomic scope" value="Bacteria"/>
</dbReference>
<feature type="transmembrane region" description="Helical" evidence="1">
    <location>
        <begin position="50"/>
        <end position="70"/>
    </location>
</feature>
<dbReference type="HOGENOM" id="CLU_029195_1_0_11"/>
<organism evidence="2 3">
    <name type="scientific">Stackebrandtia nassauensis (strain DSM 44728 / CIP 108903 / NRRL B-16338 / NBRC 102104 / LLR-40K-21)</name>
    <dbReference type="NCBI Taxonomy" id="446470"/>
    <lineage>
        <taxon>Bacteria</taxon>
        <taxon>Bacillati</taxon>
        <taxon>Actinomycetota</taxon>
        <taxon>Actinomycetes</taxon>
        <taxon>Glycomycetales</taxon>
        <taxon>Glycomycetaceae</taxon>
        <taxon>Stackebrandtia</taxon>
    </lineage>
</organism>
<dbReference type="EMBL" id="CP001778">
    <property type="protein sequence ID" value="ADD45615.1"/>
    <property type="molecule type" value="Genomic_DNA"/>
</dbReference>
<sequence length="445" mass="49106">MEDGPTVPVKDGFSWGRFFMIIGIIVLLAAGAVVMTWATGFNLGLRATMVGLAAAILPVPLLVACFLWLGRYNPKPAWYLVFCFAWGALVATSVALGVNGLGMKLYSLVDWPWPEPEMQSWAEIFTATTVAPVIEEFMKALGPLLIFWFRRRHFTGLVDALVYCGLSAVGFAMVENILYLGRGYAEGSSGDLGAAGGALVATMTFIMRIFFSGFAHPLFTSMTAIGLGLSRRRARNGFTRWLLPVGMILVAMLLHGLWNLMASLGPNVLLSGYLSVMMPIFFSAVGGALWVRAAEARLAVRELADYVDAGWISPPEIAALATYRRRAAARRWARRVAGDTGGKAMRDYQHLATQLALLRDSMRRGVANPDDQQREYALLRSLVACRELFAGADRTMPHAKWDGRYYQIEFPDRSVRQVNPPPQPVMPIPMVVRAPVNPGWPRPRY</sequence>
<protein>
    <submittedName>
        <fullName evidence="2">Membrane protein-like protein</fullName>
    </submittedName>
</protein>
<keyword evidence="1" id="KW-1133">Transmembrane helix</keyword>
<dbReference type="AlphaFoldDB" id="D3Q086"/>
<dbReference type="KEGG" id="sna:Snas_5989"/>
<dbReference type="GO" id="GO:0008233">
    <property type="term" value="F:peptidase activity"/>
    <property type="evidence" value="ECO:0007669"/>
    <property type="project" value="InterPro"/>
</dbReference>
<feature type="transmembrane region" description="Helical" evidence="1">
    <location>
        <begin position="205"/>
        <end position="229"/>
    </location>
</feature>
<dbReference type="PANTHER" id="PTHR36844">
    <property type="entry name" value="PROTEASE PRSW"/>
    <property type="match status" value="1"/>
</dbReference>
<dbReference type="InterPro" id="IPR026898">
    <property type="entry name" value="PrsW"/>
</dbReference>
<keyword evidence="3" id="KW-1185">Reference proteome</keyword>
<keyword evidence="1" id="KW-0472">Membrane</keyword>
<evidence type="ECO:0000313" key="2">
    <source>
        <dbReference type="EMBL" id="ADD45615.1"/>
    </source>
</evidence>
<accession>D3Q086</accession>
<gene>
    <name evidence="2" type="ordered locus">Snas_5989</name>
</gene>
<proteinExistence type="predicted"/>
<feature type="transmembrane region" description="Helical" evidence="1">
    <location>
        <begin position="18"/>
        <end position="38"/>
    </location>
</feature>
<dbReference type="Pfam" id="PF13367">
    <property type="entry name" value="PrsW-protease"/>
    <property type="match status" value="1"/>
</dbReference>
<dbReference type="PANTHER" id="PTHR36844:SF1">
    <property type="entry name" value="PROTEASE PRSW"/>
    <property type="match status" value="1"/>
</dbReference>
<feature type="transmembrane region" description="Helical" evidence="1">
    <location>
        <begin position="241"/>
        <end position="258"/>
    </location>
</feature>
<dbReference type="Proteomes" id="UP000000844">
    <property type="component" value="Chromosome"/>
</dbReference>
<evidence type="ECO:0000313" key="3">
    <source>
        <dbReference type="Proteomes" id="UP000000844"/>
    </source>
</evidence>
<name>D3Q086_STANL</name>
<keyword evidence="1" id="KW-0812">Transmembrane</keyword>
<dbReference type="STRING" id="446470.Snas_5989"/>